<protein>
    <submittedName>
        <fullName evidence="1">Uncharacterized protein</fullName>
    </submittedName>
</protein>
<evidence type="ECO:0000313" key="2">
    <source>
        <dbReference type="Proteomes" id="UP000814140"/>
    </source>
</evidence>
<dbReference type="Proteomes" id="UP000814140">
    <property type="component" value="Unassembled WGS sequence"/>
</dbReference>
<name>A0ACB8SZY8_9AGAM</name>
<evidence type="ECO:0000313" key="1">
    <source>
        <dbReference type="EMBL" id="KAI0061803.1"/>
    </source>
</evidence>
<sequence length="286" mass="31984">MEPPQVLEPTPYMGSDGIRALPELKALAEHGVSICLWGEDALLHYHVPTCVFRSFFLLVQDDDMEKSEACLTSAGNWIRTPLQPFLARTFQISVEDMLDGFSEFRMIARVVEPEDPCMDFRFVLIPASFFNFTLTSRSMVPDSPFPIPTFAAFVDSLLDTVASTGKVAFASPCDPKAAKIASAVFERVTLWYGYLLCYNRDYAPYIPSIVQERNLSVANYLAEPKHTVSPRHWRKLCELRGVIPVQTPKQRRTRRDSSVAQAKNTPSDTNHQLASVSGEADEAAVS</sequence>
<reference evidence="1" key="2">
    <citation type="journal article" date="2022" name="New Phytol.">
        <title>Evolutionary transition to the ectomycorrhizal habit in the genomes of a hyperdiverse lineage of mushroom-forming fungi.</title>
        <authorList>
            <person name="Looney B."/>
            <person name="Miyauchi S."/>
            <person name="Morin E."/>
            <person name="Drula E."/>
            <person name="Courty P.E."/>
            <person name="Kohler A."/>
            <person name="Kuo A."/>
            <person name="LaButti K."/>
            <person name="Pangilinan J."/>
            <person name="Lipzen A."/>
            <person name="Riley R."/>
            <person name="Andreopoulos W."/>
            <person name="He G."/>
            <person name="Johnson J."/>
            <person name="Nolan M."/>
            <person name="Tritt A."/>
            <person name="Barry K.W."/>
            <person name="Grigoriev I.V."/>
            <person name="Nagy L.G."/>
            <person name="Hibbett D."/>
            <person name="Henrissat B."/>
            <person name="Matheny P.B."/>
            <person name="Labbe J."/>
            <person name="Martin F.M."/>
        </authorList>
    </citation>
    <scope>NUCLEOTIDE SEQUENCE</scope>
    <source>
        <strain evidence="1">HHB10654</strain>
    </source>
</reference>
<accession>A0ACB8SZY8</accession>
<reference evidence="1" key="1">
    <citation type="submission" date="2021-03" db="EMBL/GenBank/DDBJ databases">
        <authorList>
            <consortium name="DOE Joint Genome Institute"/>
            <person name="Ahrendt S."/>
            <person name="Looney B.P."/>
            <person name="Miyauchi S."/>
            <person name="Morin E."/>
            <person name="Drula E."/>
            <person name="Courty P.E."/>
            <person name="Chicoki N."/>
            <person name="Fauchery L."/>
            <person name="Kohler A."/>
            <person name="Kuo A."/>
            <person name="Labutti K."/>
            <person name="Pangilinan J."/>
            <person name="Lipzen A."/>
            <person name="Riley R."/>
            <person name="Andreopoulos W."/>
            <person name="He G."/>
            <person name="Johnson J."/>
            <person name="Barry K.W."/>
            <person name="Grigoriev I.V."/>
            <person name="Nagy L."/>
            <person name="Hibbett D."/>
            <person name="Henrissat B."/>
            <person name="Matheny P.B."/>
            <person name="Labbe J."/>
            <person name="Martin F."/>
        </authorList>
    </citation>
    <scope>NUCLEOTIDE SEQUENCE</scope>
    <source>
        <strain evidence="1">HHB10654</strain>
    </source>
</reference>
<dbReference type="EMBL" id="MU277210">
    <property type="protein sequence ID" value="KAI0061803.1"/>
    <property type="molecule type" value="Genomic_DNA"/>
</dbReference>
<organism evidence="1 2">
    <name type="scientific">Artomyces pyxidatus</name>
    <dbReference type="NCBI Taxonomy" id="48021"/>
    <lineage>
        <taxon>Eukaryota</taxon>
        <taxon>Fungi</taxon>
        <taxon>Dikarya</taxon>
        <taxon>Basidiomycota</taxon>
        <taxon>Agaricomycotina</taxon>
        <taxon>Agaricomycetes</taxon>
        <taxon>Russulales</taxon>
        <taxon>Auriscalpiaceae</taxon>
        <taxon>Artomyces</taxon>
    </lineage>
</organism>
<proteinExistence type="predicted"/>
<comment type="caution">
    <text evidence="1">The sequence shown here is derived from an EMBL/GenBank/DDBJ whole genome shotgun (WGS) entry which is preliminary data.</text>
</comment>
<keyword evidence="2" id="KW-1185">Reference proteome</keyword>
<gene>
    <name evidence="1" type="ORF">BV25DRAFT_705715</name>
</gene>